<evidence type="ECO:0000256" key="2">
    <source>
        <dbReference type="PROSITE-ProRule" id="PRU00708"/>
    </source>
</evidence>
<dbReference type="Pfam" id="PF13041">
    <property type="entry name" value="PPR_2"/>
    <property type="match status" value="1"/>
</dbReference>
<dbReference type="Proteomes" id="UP001556367">
    <property type="component" value="Unassembled WGS sequence"/>
</dbReference>
<feature type="repeat" description="PPR" evidence="2">
    <location>
        <begin position="674"/>
        <end position="708"/>
    </location>
</feature>
<dbReference type="EMBL" id="JASNQZ010000011">
    <property type="protein sequence ID" value="KAL0951049.1"/>
    <property type="molecule type" value="Genomic_DNA"/>
</dbReference>
<organism evidence="4 5">
    <name type="scientific">Hohenbuehelia grisea</name>
    <dbReference type="NCBI Taxonomy" id="104357"/>
    <lineage>
        <taxon>Eukaryota</taxon>
        <taxon>Fungi</taxon>
        <taxon>Dikarya</taxon>
        <taxon>Basidiomycota</taxon>
        <taxon>Agaricomycotina</taxon>
        <taxon>Agaricomycetes</taxon>
        <taxon>Agaricomycetidae</taxon>
        <taxon>Agaricales</taxon>
        <taxon>Pleurotineae</taxon>
        <taxon>Pleurotaceae</taxon>
        <taxon>Hohenbuehelia</taxon>
    </lineage>
</organism>
<dbReference type="Pfam" id="PF13812">
    <property type="entry name" value="PPR_3"/>
    <property type="match status" value="1"/>
</dbReference>
<sequence length="820" mass="91432">MLTSAVLSLRHLLTRRSPCPIRHPCTPRPTTSQRSANHAVHHHQRNIHVSPPPSPHQLHRAAPQLPPALPNELLVILNALLAAGTGEHAHQTVKESSVLSELFQDREKVRETVVALAQTRLPQRATQLLRFAHGLGCQLKQNAYEGAAHHLAMNKHWYQALVAVDLGIQHTQRTTIRLLNWRIRALLETQNYATLDDILSEFDRYGIKPNRRTFHLLIAAHIRNHNLTLAKERLRLMHAAGYTVDASTYALVTTVYRILGIDPQVATQAVKSLPSLADSVATAVLNSLLQMYFDAGDLKGAYSVLSLFHQSQSTTPIMIAFRESIVDEDRAQITDVDVSSNPSLGLPPIRRDAGTFSILINHTASRKDRASAMRYLQVMLGEDITPTIDTVVSLTHLYFATGDEAAAIQSISDMCGGRPKDLLKQLGVPSPPVPLPFSVVSISPTVQAFNALIKGLLHAKGIGHCNIVLKIMRSRGVKPNPATFEIILRHLDRRKHARPRELLRVLRSLTRINVKPSLRHLHIIMRAIFRREKRLIHGSGWNVAAAKFSAIRRDLAKYPTGRISGLADIFEPAAGIQLTARHRYRFLSRPIIQSLTARHIRSDAAMIALRVRHDAVVRADLDSAREVFNALLARGMRPRASHFAALMEGHAFAGDILGAEGVMEAAVRAGLKPNVVMFTILIVGHARKGKPQSALRTFHRMVLEGIKPDVPSIDAVVSGFFVVGSYIMARRVLTSLWSHIAPFPDELNSASLKILVKYFRALHPGNLDVATRITIPKERSLDHHRQINELMRICEMQPKVKQRYKPRLKIPREPSTTEQT</sequence>
<accession>A0ABR3J5X2</accession>
<dbReference type="InterPro" id="IPR002885">
    <property type="entry name" value="PPR_rpt"/>
</dbReference>
<evidence type="ECO:0000256" key="3">
    <source>
        <dbReference type="SAM" id="MobiDB-lite"/>
    </source>
</evidence>
<dbReference type="PROSITE" id="PS51375">
    <property type="entry name" value="PPR"/>
    <property type="match status" value="1"/>
</dbReference>
<dbReference type="InterPro" id="IPR011990">
    <property type="entry name" value="TPR-like_helical_dom_sf"/>
</dbReference>
<evidence type="ECO:0008006" key="6">
    <source>
        <dbReference type="Google" id="ProtNLM"/>
    </source>
</evidence>
<evidence type="ECO:0000256" key="1">
    <source>
        <dbReference type="ARBA" id="ARBA00022737"/>
    </source>
</evidence>
<keyword evidence="5" id="KW-1185">Reference proteome</keyword>
<gene>
    <name evidence="4" type="ORF">HGRIS_007789</name>
</gene>
<dbReference type="InterPro" id="IPR050667">
    <property type="entry name" value="PPR-containing_protein"/>
</dbReference>
<dbReference type="NCBIfam" id="TIGR00756">
    <property type="entry name" value="PPR"/>
    <property type="match status" value="1"/>
</dbReference>
<evidence type="ECO:0000313" key="4">
    <source>
        <dbReference type="EMBL" id="KAL0951049.1"/>
    </source>
</evidence>
<proteinExistence type="predicted"/>
<feature type="region of interest" description="Disordered" evidence="3">
    <location>
        <begin position="20"/>
        <end position="41"/>
    </location>
</feature>
<keyword evidence="1" id="KW-0677">Repeat</keyword>
<name>A0ABR3J5X2_9AGAR</name>
<dbReference type="PANTHER" id="PTHR47939">
    <property type="entry name" value="MEMBRANE-ASSOCIATED SALT-INDUCIBLE PROTEIN-LIKE"/>
    <property type="match status" value="1"/>
</dbReference>
<evidence type="ECO:0000313" key="5">
    <source>
        <dbReference type="Proteomes" id="UP001556367"/>
    </source>
</evidence>
<dbReference type="PANTHER" id="PTHR47939:SF13">
    <property type="entry name" value="OS03G0201400 PROTEIN"/>
    <property type="match status" value="1"/>
</dbReference>
<comment type="caution">
    <text evidence="4">The sequence shown here is derived from an EMBL/GenBank/DDBJ whole genome shotgun (WGS) entry which is preliminary data.</text>
</comment>
<protein>
    <recommendedName>
        <fullName evidence="6">Pentatricopeptide repeat-containing protein</fullName>
    </recommendedName>
</protein>
<dbReference type="Gene3D" id="1.25.40.10">
    <property type="entry name" value="Tetratricopeptide repeat domain"/>
    <property type="match status" value="4"/>
</dbReference>
<reference evidence="5" key="1">
    <citation type="submission" date="2024-06" db="EMBL/GenBank/DDBJ databases">
        <title>Multi-omics analyses provide insights into the biosynthesis of the anticancer antibiotic pleurotin in Hohenbuehelia grisea.</title>
        <authorList>
            <person name="Weaver J.A."/>
            <person name="Alberti F."/>
        </authorList>
    </citation>
    <scope>NUCLEOTIDE SEQUENCE [LARGE SCALE GENOMIC DNA]</scope>
    <source>
        <strain evidence="5">T-177</strain>
    </source>
</reference>